<evidence type="ECO:0000259" key="2">
    <source>
        <dbReference type="PROSITE" id="PS50846"/>
    </source>
</evidence>
<comment type="caution">
    <text evidence="3">The sequence shown here is derived from an EMBL/GenBank/DDBJ whole genome shotgun (WGS) entry which is preliminary data.</text>
</comment>
<evidence type="ECO:0000313" key="3">
    <source>
        <dbReference type="EMBL" id="MFC5177532.1"/>
    </source>
</evidence>
<dbReference type="InterPro" id="IPR006121">
    <property type="entry name" value="HMA_dom"/>
</dbReference>
<keyword evidence="4" id="KW-1185">Reference proteome</keyword>
<sequence length="71" mass="7342">MTENTVHTYAVTGMTCDHCARAVRQEVGALPGVTAVHVEVATGDVTVTSDRPLARDEVAGAVDEAGYQLAG</sequence>
<dbReference type="PROSITE" id="PS01047">
    <property type="entry name" value="HMA_1"/>
    <property type="match status" value="1"/>
</dbReference>
<dbReference type="RefSeq" id="WP_378590631.1">
    <property type="nucleotide sequence ID" value="NZ_JBHSKD010000012.1"/>
</dbReference>
<dbReference type="CDD" id="cd00371">
    <property type="entry name" value="HMA"/>
    <property type="match status" value="1"/>
</dbReference>
<name>A0ABW0BKQ6_9ACTN</name>
<gene>
    <name evidence="3" type="ORF">ACFPGP_12670</name>
</gene>
<dbReference type="Proteomes" id="UP001596087">
    <property type="component" value="Unassembled WGS sequence"/>
</dbReference>
<accession>A0ABW0BKQ6</accession>
<reference evidence="4" key="1">
    <citation type="journal article" date="2019" name="Int. J. Syst. Evol. Microbiol.">
        <title>The Global Catalogue of Microorganisms (GCM) 10K type strain sequencing project: providing services to taxonomists for standard genome sequencing and annotation.</title>
        <authorList>
            <consortium name="The Broad Institute Genomics Platform"/>
            <consortium name="The Broad Institute Genome Sequencing Center for Infectious Disease"/>
            <person name="Wu L."/>
            <person name="Ma J."/>
        </authorList>
    </citation>
    <scope>NUCLEOTIDE SEQUENCE [LARGE SCALE GENOMIC DNA]</scope>
    <source>
        <strain evidence="4">DFY41</strain>
    </source>
</reference>
<organism evidence="3 4">
    <name type="scientific">Nocardioides taihuensis</name>
    <dbReference type="NCBI Taxonomy" id="1835606"/>
    <lineage>
        <taxon>Bacteria</taxon>
        <taxon>Bacillati</taxon>
        <taxon>Actinomycetota</taxon>
        <taxon>Actinomycetes</taxon>
        <taxon>Propionibacteriales</taxon>
        <taxon>Nocardioidaceae</taxon>
        <taxon>Nocardioides</taxon>
    </lineage>
</organism>
<evidence type="ECO:0000313" key="4">
    <source>
        <dbReference type="Proteomes" id="UP001596087"/>
    </source>
</evidence>
<dbReference type="InterPro" id="IPR036163">
    <property type="entry name" value="HMA_dom_sf"/>
</dbReference>
<dbReference type="InterPro" id="IPR017969">
    <property type="entry name" value="Heavy-metal-associated_CS"/>
</dbReference>
<dbReference type="SUPFAM" id="SSF55008">
    <property type="entry name" value="HMA, heavy metal-associated domain"/>
    <property type="match status" value="1"/>
</dbReference>
<keyword evidence="1" id="KW-0479">Metal-binding</keyword>
<dbReference type="Pfam" id="PF00403">
    <property type="entry name" value="HMA"/>
    <property type="match status" value="1"/>
</dbReference>
<evidence type="ECO:0000256" key="1">
    <source>
        <dbReference type="ARBA" id="ARBA00022723"/>
    </source>
</evidence>
<dbReference type="InterPro" id="IPR000428">
    <property type="entry name" value="Cu-bd"/>
</dbReference>
<dbReference type="Gene3D" id="3.30.70.100">
    <property type="match status" value="1"/>
</dbReference>
<dbReference type="EMBL" id="JBHSKD010000012">
    <property type="protein sequence ID" value="MFC5177532.1"/>
    <property type="molecule type" value="Genomic_DNA"/>
</dbReference>
<proteinExistence type="predicted"/>
<protein>
    <submittedName>
        <fullName evidence="3">Heavy-metal-associated domain-containing protein</fullName>
    </submittedName>
</protein>
<dbReference type="PROSITE" id="PS50846">
    <property type="entry name" value="HMA_2"/>
    <property type="match status" value="1"/>
</dbReference>
<dbReference type="PRINTS" id="PR00944">
    <property type="entry name" value="CUEXPORT"/>
</dbReference>
<feature type="domain" description="HMA" evidence="2">
    <location>
        <begin position="5"/>
        <end position="70"/>
    </location>
</feature>